<evidence type="ECO:0000256" key="2">
    <source>
        <dbReference type="ARBA" id="ARBA00022679"/>
    </source>
</evidence>
<organism evidence="3 4">
    <name type="scientific">Rhodopirellula halodulae</name>
    <dbReference type="NCBI Taxonomy" id="2894198"/>
    <lineage>
        <taxon>Bacteria</taxon>
        <taxon>Pseudomonadati</taxon>
        <taxon>Planctomycetota</taxon>
        <taxon>Planctomycetia</taxon>
        <taxon>Pirellulales</taxon>
        <taxon>Pirellulaceae</taxon>
        <taxon>Rhodopirellula</taxon>
    </lineage>
</organism>
<dbReference type="EMBL" id="JAJKFW010000025">
    <property type="protein sequence ID" value="MCC9643726.1"/>
    <property type="molecule type" value="Genomic_DNA"/>
</dbReference>
<dbReference type="Proteomes" id="UP001430306">
    <property type="component" value="Unassembled WGS sequence"/>
</dbReference>
<gene>
    <name evidence="3" type="ORF">LOC71_15680</name>
</gene>
<protein>
    <submittedName>
        <fullName evidence="3">Glycosyltransferase family 9 protein</fullName>
    </submittedName>
</protein>
<sequence length="349" mass="38242">MSLESPSSMRVLLSQSGDLSDCILTLPMACSLRDHFPDATIAMAVSVEGADFLNSHAAIDEVIQLPTRWNRSPRGIRSVKQQLTASSFDVAIDGHDTFVSALACQLSGAERRIGWDTGPTFAPRRGLLNELVTPVFHHVVDQRLELLTPLSIDRPRARFDWPVSSEDHRWAMRYRHQWAGRDLVLMDTGRVSTSVGWMFDRYAATARYIADRYGMHTIVTWRSFEERLKAEQVVSCAAGTATLAPDLTLDLTAALCPLVHAVIAEDTPVLHAAVAAGANVVGLYGEPEGPLSPSARGPYQMDAFAMQPAAQTAFGRGGLNRREAIQRIGVEHVCQWLDKIQAADVARAA</sequence>
<evidence type="ECO:0000313" key="3">
    <source>
        <dbReference type="EMBL" id="MCC9643726.1"/>
    </source>
</evidence>
<reference evidence="3" key="1">
    <citation type="submission" date="2021-11" db="EMBL/GenBank/DDBJ databases">
        <title>Genome sequence.</title>
        <authorList>
            <person name="Sun Q."/>
        </authorList>
    </citation>
    <scope>NUCLEOTIDE SEQUENCE</scope>
    <source>
        <strain evidence="3">JC740</strain>
    </source>
</reference>
<dbReference type="Gene3D" id="3.40.50.2000">
    <property type="entry name" value="Glycogen Phosphorylase B"/>
    <property type="match status" value="2"/>
</dbReference>
<keyword evidence="4" id="KW-1185">Reference proteome</keyword>
<dbReference type="SUPFAM" id="SSF53756">
    <property type="entry name" value="UDP-Glycosyltransferase/glycogen phosphorylase"/>
    <property type="match status" value="1"/>
</dbReference>
<keyword evidence="2" id="KW-0808">Transferase</keyword>
<evidence type="ECO:0000256" key="1">
    <source>
        <dbReference type="ARBA" id="ARBA00022676"/>
    </source>
</evidence>
<dbReference type="InterPro" id="IPR051199">
    <property type="entry name" value="LPS_LOS_Heptosyltrfase"/>
</dbReference>
<name>A0ABS8NJH9_9BACT</name>
<evidence type="ECO:0000313" key="4">
    <source>
        <dbReference type="Proteomes" id="UP001430306"/>
    </source>
</evidence>
<dbReference type="PANTHER" id="PTHR30160:SF1">
    <property type="entry name" value="LIPOPOLYSACCHARIDE 1,2-N-ACETYLGLUCOSAMINETRANSFERASE-RELATED"/>
    <property type="match status" value="1"/>
</dbReference>
<comment type="caution">
    <text evidence="3">The sequence shown here is derived from an EMBL/GenBank/DDBJ whole genome shotgun (WGS) entry which is preliminary data.</text>
</comment>
<dbReference type="InterPro" id="IPR002201">
    <property type="entry name" value="Glyco_trans_9"/>
</dbReference>
<proteinExistence type="predicted"/>
<dbReference type="Pfam" id="PF01075">
    <property type="entry name" value="Glyco_transf_9"/>
    <property type="match status" value="1"/>
</dbReference>
<dbReference type="CDD" id="cd03789">
    <property type="entry name" value="GT9_LPS_heptosyltransferase"/>
    <property type="match status" value="1"/>
</dbReference>
<dbReference type="RefSeq" id="WP_230274672.1">
    <property type="nucleotide sequence ID" value="NZ_JAJKFW010000025.1"/>
</dbReference>
<accession>A0ABS8NJH9</accession>
<keyword evidence="1" id="KW-0328">Glycosyltransferase</keyword>
<dbReference type="PANTHER" id="PTHR30160">
    <property type="entry name" value="TETRAACYLDISACCHARIDE 4'-KINASE-RELATED"/>
    <property type="match status" value="1"/>
</dbReference>